<evidence type="ECO:0000313" key="2">
    <source>
        <dbReference type="Proteomes" id="UP001207468"/>
    </source>
</evidence>
<keyword evidence="2" id="KW-1185">Reference proteome</keyword>
<dbReference type="Proteomes" id="UP001207468">
    <property type="component" value="Unassembled WGS sequence"/>
</dbReference>
<organism evidence="1 2">
    <name type="scientific">Russula earlei</name>
    <dbReference type="NCBI Taxonomy" id="71964"/>
    <lineage>
        <taxon>Eukaryota</taxon>
        <taxon>Fungi</taxon>
        <taxon>Dikarya</taxon>
        <taxon>Basidiomycota</taxon>
        <taxon>Agaricomycotina</taxon>
        <taxon>Agaricomycetes</taxon>
        <taxon>Russulales</taxon>
        <taxon>Russulaceae</taxon>
        <taxon>Russula</taxon>
    </lineage>
</organism>
<proteinExistence type="predicted"/>
<protein>
    <submittedName>
        <fullName evidence="1">Uncharacterized protein</fullName>
    </submittedName>
</protein>
<accession>A0ACC0UN79</accession>
<dbReference type="EMBL" id="JAGFNK010000002">
    <property type="protein sequence ID" value="KAI9513170.1"/>
    <property type="molecule type" value="Genomic_DNA"/>
</dbReference>
<comment type="caution">
    <text evidence="1">The sequence shown here is derived from an EMBL/GenBank/DDBJ whole genome shotgun (WGS) entry which is preliminary data.</text>
</comment>
<reference evidence="1" key="1">
    <citation type="submission" date="2021-03" db="EMBL/GenBank/DDBJ databases">
        <title>Evolutionary priming and transition to the ectomycorrhizal habit in an iconic lineage of mushroom-forming fungi: is preadaptation a requirement?</title>
        <authorList>
            <consortium name="DOE Joint Genome Institute"/>
            <person name="Looney B.P."/>
            <person name="Miyauchi S."/>
            <person name="Morin E."/>
            <person name="Drula E."/>
            <person name="Courty P.E."/>
            <person name="Chicoki N."/>
            <person name="Fauchery L."/>
            <person name="Kohler A."/>
            <person name="Kuo A."/>
            <person name="LaButti K."/>
            <person name="Pangilinan J."/>
            <person name="Lipzen A."/>
            <person name="Riley R."/>
            <person name="Andreopoulos W."/>
            <person name="He G."/>
            <person name="Johnson J."/>
            <person name="Barry K.W."/>
            <person name="Grigoriev I.V."/>
            <person name="Nagy L."/>
            <person name="Hibbett D."/>
            <person name="Henrissat B."/>
            <person name="Matheny P.B."/>
            <person name="Labbe J."/>
            <person name="Martin A.F."/>
        </authorList>
    </citation>
    <scope>NUCLEOTIDE SEQUENCE</scope>
    <source>
        <strain evidence="1">BPL698</strain>
    </source>
</reference>
<name>A0ACC0UN79_9AGAM</name>
<gene>
    <name evidence="1" type="ORF">F5148DRAFT_1317802</name>
</gene>
<evidence type="ECO:0000313" key="1">
    <source>
        <dbReference type="EMBL" id="KAI9513170.1"/>
    </source>
</evidence>
<sequence length="507" mass="55693">MVPRNGGNSELLDKLYPDPLSTGVVALPGPTSASSRALLTLLRHNRHHHHVFFNDQGYHNLGASPEIMERAYKTHDHLKPAFNSPEPITDKNFMQRLGDPQYYDAYLSYFSEYLRDHTPNEAFERFIFSPSSNFNPDSAANDLKGVRLLAGVVHPFIHLGHGFEFGLPGHVAEGLAWTAVHQCKQTELVPPSFFARPPGPGILAKLTSGLWISKVITPALAEKRPTFAFLRRIRDHPKFARNSLGHSSAGIDSLYAAVLSVGDILTALVSEWAEEWLADTRGDADIEKRLEGMVEEVVWGHVVWYGVRGWHTRGDGGRQLNADFFVAHLVTSAHFLLPLVVPSKHAPYPPVSLASRLTLLKAYLATSTAWYIVRGNAALPIEEFYSATSDRLTAPPAASAPNPASRKALSAPGGPWARIIANAVAHPDEHLVKAVRSLATFATRWGGRPTGYYSGGGEDGLEGREALDGTLFVRVANLTLDRLGWAHESGKDLNNWDCDGDLHLLVR</sequence>